<gene>
    <name evidence="2" type="ORF">SAMN05216372_106166</name>
</gene>
<evidence type="ECO:0008006" key="4">
    <source>
        <dbReference type="Google" id="ProtNLM"/>
    </source>
</evidence>
<reference evidence="3" key="1">
    <citation type="submission" date="2016-10" db="EMBL/GenBank/DDBJ databases">
        <authorList>
            <person name="Varghese N."/>
            <person name="Submissions S."/>
        </authorList>
    </citation>
    <scope>NUCLEOTIDE SEQUENCE [LARGE SCALE GENOMIC DNA]</scope>
    <source>
        <strain evidence="3">JCM 2783</strain>
    </source>
</reference>
<evidence type="ECO:0000256" key="1">
    <source>
        <dbReference type="SAM" id="MobiDB-lite"/>
    </source>
</evidence>
<accession>A0A1I1WRT8</accession>
<protein>
    <recommendedName>
        <fullName evidence="4">Hook-length control protein FliK</fullName>
    </recommendedName>
</protein>
<evidence type="ECO:0000313" key="3">
    <source>
        <dbReference type="Proteomes" id="UP000243950"/>
    </source>
</evidence>
<proteinExistence type="predicted"/>
<feature type="compositionally biased region" description="Low complexity" evidence="1">
    <location>
        <begin position="21"/>
        <end position="37"/>
    </location>
</feature>
<feature type="region of interest" description="Disordered" evidence="1">
    <location>
        <begin position="1"/>
        <end position="37"/>
    </location>
</feature>
<dbReference type="EMBL" id="FOMO01000006">
    <property type="protein sequence ID" value="SFD97762.1"/>
    <property type="molecule type" value="Genomic_DNA"/>
</dbReference>
<dbReference type="AlphaFoldDB" id="A0A1I1WRT8"/>
<sequence>MKAETAAVPRRPQPPSPPAAHTPAQAQPAAAGLQQGGPLRRGEIDLRLLTQGVDLSPSALMADGLVFAQLIQPAQAVSDEGSGLGGGQSAAAGKPDAAASQLVEELALRLPIAPPGVFTATLLMPNLGRIQVRAGKRDDQWEVELGCARRETFERLRGQRGACEATLAEAMGSPVRLALVDEALA</sequence>
<feature type="compositionally biased region" description="Low complexity" evidence="1">
    <location>
        <begin position="1"/>
        <end position="10"/>
    </location>
</feature>
<dbReference type="RefSeq" id="WP_244154174.1">
    <property type="nucleotide sequence ID" value="NZ_BSSG01000006.1"/>
</dbReference>
<organism evidence="2 3">
    <name type="scientific">Pseudomonas straminea</name>
    <dbReference type="NCBI Taxonomy" id="47882"/>
    <lineage>
        <taxon>Bacteria</taxon>
        <taxon>Pseudomonadati</taxon>
        <taxon>Pseudomonadota</taxon>
        <taxon>Gammaproteobacteria</taxon>
        <taxon>Pseudomonadales</taxon>
        <taxon>Pseudomonadaceae</taxon>
        <taxon>Phytopseudomonas</taxon>
    </lineage>
</organism>
<dbReference type="InterPro" id="IPR049757">
    <property type="entry name" value="T3SS_HrpP-like_C"/>
</dbReference>
<dbReference type="Proteomes" id="UP000243950">
    <property type="component" value="Unassembled WGS sequence"/>
</dbReference>
<evidence type="ECO:0000313" key="2">
    <source>
        <dbReference type="EMBL" id="SFD97762.1"/>
    </source>
</evidence>
<name>A0A1I1WRT8_PSEOC</name>
<feature type="compositionally biased region" description="Pro residues" evidence="1">
    <location>
        <begin position="11"/>
        <end position="20"/>
    </location>
</feature>
<dbReference type="CDD" id="cd17468">
    <property type="entry name" value="T3SS_HrpP_C"/>
    <property type="match status" value="1"/>
</dbReference>
<keyword evidence="3" id="KW-1185">Reference proteome</keyword>